<dbReference type="AlphaFoldDB" id="A0A0F3GZD2"/>
<keyword evidence="2" id="KW-1185">Reference proteome</keyword>
<evidence type="ECO:0000313" key="2">
    <source>
        <dbReference type="Proteomes" id="UP000033423"/>
    </source>
</evidence>
<dbReference type="Proteomes" id="UP000033423">
    <property type="component" value="Unassembled WGS sequence"/>
</dbReference>
<protein>
    <submittedName>
        <fullName evidence="1">Uncharacterized protein</fullName>
    </submittedName>
</protein>
<reference evidence="1 2" key="1">
    <citation type="submission" date="2015-02" db="EMBL/GenBank/DDBJ databases">
        <title>Single-cell genomics of uncultivated deep-branching MTB reveals a conserved set of magnetosome genes.</title>
        <authorList>
            <person name="Kolinko S."/>
            <person name="Richter M."/>
            <person name="Glockner F.O."/>
            <person name="Brachmann A."/>
            <person name="Schuler D."/>
        </authorList>
    </citation>
    <scope>NUCLEOTIDE SEQUENCE [LARGE SCALE GENOMIC DNA]</scope>
    <source>
        <strain evidence="1">TM-1</strain>
    </source>
</reference>
<dbReference type="EMBL" id="LACI01000254">
    <property type="protein sequence ID" value="KJU87250.1"/>
    <property type="molecule type" value="Genomic_DNA"/>
</dbReference>
<evidence type="ECO:0000313" key="1">
    <source>
        <dbReference type="EMBL" id="KJU87250.1"/>
    </source>
</evidence>
<name>A0A0F3GZD2_9BACT</name>
<organism evidence="1 2">
    <name type="scientific">Candidatus Magnetobacterium bavaricum</name>
    <dbReference type="NCBI Taxonomy" id="29290"/>
    <lineage>
        <taxon>Bacteria</taxon>
        <taxon>Pseudomonadati</taxon>
        <taxon>Nitrospirota</taxon>
        <taxon>Thermodesulfovibrionia</taxon>
        <taxon>Thermodesulfovibrionales</taxon>
        <taxon>Candidatus Magnetobacteriaceae</taxon>
        <taxon>Candidatus Magnetobacterium</taxon>
    </lineage>
</organism>
<proteinExistence type="predicted"/>
<comment type="caution">
    <text evidence="1">The sequence shown here is derived from an EMBL/GenBank/DDBJ whole genome shotgun (WGS) entry which is preliminary data.</text>
</comment>
<gene>
    <name evidence="1" type="ORF">MBAV_000558</name>
</gene>
<accession>A0A0F3GZD2</accession>
<sequence length="71" mass="7580">MRSSSSSKLMALPSGKSVGEQAIKSILSASFLGCAWLDLPLSSTSRITWMLWASRTKLPLCSSSNGNCVRS</sequence>